<dbReference type="Proteomes" id="UP000251314">
    <property type="component" value="Unassembled WGS sequence"/>
</dbReference>
<evidence type="ECO:0000313" key="6">
    <source>
        <dbReference type="EMBL" id="KAG3220971.1"/>
    </source>
</evidence>
<dbReference type="SMART" id="SM00248">
    <property type="entry name" value="ANK"/>
    <property type="match status" value="9"/>
</dbReference>
<feature type="region of interest" description="Disordered" evidence="4">
    <location>
        <begin position="147"/>
        <end position="193"/>
    </location>
</feature>
<feature type="repeat" description="ANK" evidence="3">
    <location>
        <begin position="367"/>
        <end position="399"/>
    </location>
</feature>
<feature type="region of interest" description="Disordered" evidence="4">
    <location>
        <begin position="494"/>
        <end position="518"/>
    </location>
</feature>
<name>A0A329T091_9STRA</name>
<organism evidence="7 8">
    <name type="scientific">Phytophthora cactorum</name>
    <dbReference type="NCBI Taxonomy" id="29920"/>
    <lineage>
        <taxon>Eukaryota</taxon>
        <taxon>Sar</taxon>
        <taxon>Stramenopiles</taxon>
        <taxon>Oomycota</taxon>
        <taxon>Peronosporomycetes</taxon>
        <taxon>Peronosporales</taxon>
        <taxon>Peronosporaceae</taxon>
        <taxon>Phytophthora</taxon>
    </lineage>
</organism>
<dbReference type="PANTHER" id="PTHR24198:SF165">
    <property type="entry name" value="ANKYRIN REPEAT-CONTAINING PROTEIN-RELATED"/>
    <property type="match status" value="1"/>
</dbReference>
<dbReference type="OrthoDB" id="194358at2759"/>
<reference evidence="7 8" key="1">
    <citation type="submission" date="2018-01" db="EMBL/GenBank/DDBJ databases">
        <title>Draft genome of the strawberry crown rot pathogen Phytophthora cactorum.</title>
        <authorList>
            <person name="Armitage A.D."/>
            <person name="Lysoe E."/>
            <person name="Nellist C.F."/>
            <person name="Harrison R.J."/>
            <person name="Brurberg M.B."/>
        </authorList>
    </citation>
    <scope>NUCLEOTIDE SEQUENCE [LARGE SCALE GENOMIC DNA]</scope>
    <source>
        <strain evidence="7 8">10300</strain>
    </source>
</reference>
<keyword evidence="1" id="KW-0677">Repeat</keyword>
<feature type="repeat" description="ANK" evidence="3">
    <location>
        <begin position="934"/>
        <end position="966"/>
    </location>
</feature>
<feature type="region of interest" description="Disordered" evidence="4">
    <location>
        <begin position="210"/>
        <end position="265"/>
    </location>
</feature>
<dbReference type="EMBL" id="MJFZ01000029">
    <property type="protein sequence ID" value="RAW41536.1"/>
    <property type="molecule type" value="Genomic_DNA"/>
</dbReference>
<dbReference type="Pfam" id="PF00397">
    <property type="entry name" value="WW"/>
    <property type="match status" value="1"/>
</dbReference>
<proteinExistence type="predicted"/>
<dbReference type="STRING" id="29920.A0A329T091"/>
<comment type="caution">
    <text evidence="7">The sequence shown here is derived from an EMBL/GenBank/DDBJ whole genome shotgun (WGS) entry which is preliminary data.</text>
</comment>
<evidence type="ECO:0000256" key="4">
    <source>
        <dbReference type="SAM" id="MobiDB-lite"/>
    </source>
</evidence>
<keyword evidence="8" id="KW-1185">Reference proteome</keyword>
<dbReference type="Pfam" id="PF13637">
    <property type="entry name" value="Ank_4"/>
    <property type="match status" value="1"/>
</dbReference>
<evidence type="ECO:0000259" key="5">
    <source>
        <dbReference type="PROSITE" id="PS50020"/>
    </source>
</evidence>
<sequence>MSEEENSASHQSVKEDGGEWTSSRRVGRRARTAANRGENRALTVREELQVDTRSNAETERAAEEGHEREEIREAGRGRSSTGSEHSDQLEEPVIPVTVLTSMEAEIKPPRLKSSGFVPAEHVAGRDEGEDTEDDIALLEYLSGAESDYYELDRASRKGEDAEAMSSSPRSQDESLGTPGSPGGLLAVDEHGGFGQSPIRYMTVTRRMMVHAQEAPRQASPQVVESPPSSSDTEGESVNTEAKPAATVPRRTRATPQESDSEWIPCETEDGLTYYYNQHTQESQWTIPTAPDVRTYSSDELFAAVSDEELSVTDSRHLSIMLHSGMDLQAVNSDGLTPLHVACKVGNEQAAALLVYYGANLDSRAIRDDATPLILACRAESEGIAKLLVESNASLSACDSNGNTALHVAVQTGNEGLIMFVLRGCDHTLLSQKNNEGETALHIAAKLGSFGIVRSLLAYGASVKDEDSQGRTPLILSILENHVECVQLLQSVDSNASPAKPTAASRYSSTYATEPRPSGAERDALTVLHSYLFQILPNHSASESETIFQLVEEVRGQIGALNASLQASNGREAHYRAQLEEMSSNLAASAEALKKKKTRHADTQNQLAVRELELEASRVSHRALSSRCELLESIARNAQEKLGRERLEHTRYEEIMQEKLHHSLQENANVIESCRQLQESWSEQQQQYDERLGRRDSQGFYEISEGLTHSSSVQESIGENYRLLETEGSMSVASGNQSRERASSDYHYQQQQDGYRHTFEQYQYENAPEMLDIPPPLLDDVDEARDPKDTLTPPISPTRVGAVWNRFFENVGHANEPRGASDSSFGAGQPAIPYPSSSLMFDAVRKNDLRKLQEVLLRGVSPNQRNVAEKGTPLHLACELGDIDSVMLLSEFSADLEARDEARNTPLLAACFQGNFECVKFLLQSAVSLQAANENGDSALHLAAWDGSISCVIILLDYGVDPMATNRFGLTALGNMKTRSPMRHKFDDMPEDHPMRRTLVILEEAERHRLQQVIEDQSTSTEDANEHHTQSPKQEVSETPAKRSSWTQWFRGFRGAHPEGPNAKEQQKSEAGDTNTSTTLTEHEADSEDGDDLTRYEESRLMLSETQYEPLTPPPEIEEALRRAKAGQLGSVYEPQSSAAPTYPITRQDLSKHMTLSPSLRNPSKPHPPAAPTKIRARYVDTFNAS</sequence>
<protein>
    <recommendedName>
        <fullName evidence="5">WW domain-containing protein</fullName>
    </recommendedName>
</protein>
<dbReference type="Gene3D" id="1.25.40.20">
    <property type="entry name" value="Ankyrin repeat-containing domain"/>
    <property type="match status" value="4"/>
</dbReference>
<dbReference type="PROSITE" id="PS50088">
    <property type="entry name" value="ANK_REPEAT"/>
    <property type="match status" value="7"/>
</dbReference>
<feature type="repeat" description="ANK" evidence="3">
    <location>
        <begin position="435"/>
        <end position="467"/>
    </location>
</feature>
<feature type="region of interest" description="Disordered" evidence="4">
    <location>
        <begin position="1"/>
        <end position="133"/>
    </location>
</feature>
<dbReference type="InterPro" id="IPR036020">
    <property type="entry name" value="WW_dom_sf"/>
</dbReference>
<feature type="compositionally biased region" description="Low complexity" evidence="4">
    <location>
        <begin position="219"/>
        <end position="230"/>
    </location>
</feature>
<feature type="repeat" description="ANK" evidence="3">
    <location>
        <begin position="901"/>
        <end position="933"/>
    </location>
</feature>
<evidence type="ECO:0000313" key="8">
    <source>
        <dbReference type="Proteomes" id="UP000251314"/>
    </source>
</evidence>
<dbReference type="Pfam" id="PF00023">
    <property type="entry name" value="Ank"/>
    <property type="match status" value="1"/>
</dbReference>
<keyword evidence="2 3" id="KW-0040">ANK repeat</keyword>
<feature type="region of interest" description="Disordered" evidence="4">
    <location>
        <begin position="1015"/>
        <end position="1092"/>
    </location>
</feature>
<dbReference type="VEuPathDB" id="FungiDB:PC110_g2264"/>
<evidence type="ECO:0000256" key="3">
    <source>
        <dbReference type="PROSITE-ProRule" id="PRU00023"/>
    </source>
</evidence>
<dbReference type="PANTHER" id="PTHR24198">
    <property type="entry name" value="ANKYRIN REPEAT AND PROTEIN KINASE DOMAIN-CONTAINING PROTEIN"/>
    <property type="match status" value="1"/>
</dbReference>
<feature type="compositionally biased region" description="Basic and acidic residues" evidence="4">
    <location>
        <begin position="150"/>
        <end position="160"/>
    </location>
</feature>
<accession>A0A329T091</accession>
<dbReference type="Gene3D" id="2.20.70.10">
    <property type="match status" value="1"/>
</dbReference>
<dbReference type="SUPFAM" id="SSF48403">
    <property type="entry name" value="Ankyrin repeat"/>
    <property type="match status" value="2"/>
</dbReference>
<feature type="repeat" description="ANK" evidence="3">
    <location>
        <begin position="333"/>
        <end position="365"/>
    </location>
</feature>
<dbReference type="PROSITE" id="PS50020">
    <property type="entry name" value="WW_DOMAIN_2"/>
    <property type="match status" value="1"/>
</dbReference>
<reference evidence="6" key="2">
    <citation type="submission" date="2018-05" db="EMBL/GenBank/DDBJ databases">
        <title>Effector identification in a new, highly contiguous assembly of the strawberry crown rot pathogen Phytophthora cactorum.</title>
        <authorList>
            <person name="Armitage A.D."/>
            <person name="Nellist C.F."/>
            <person name="Bates H."/>
            <person name="Vickerstaff R.J."/>
            <person name="Harrison R.J."/>
        </authorList>
    </citation>
    <scope>NUCLEOTIDE SEQUENCE</scope>
    <source>
        <strain evidence="6">P421</strain>
    </source>
</reference>
<dbReference type="InterPro" id="IPR001202">
    <property type="entry name" value="WW_dom"/>
</dbReference>
<dbReference type="InterPro" id="IPR002110">
    <property type="entry name" value="Ankyrin_rpt"/>
</dbReference>
<dbReference type="Pfam" id="PF12796">
    <property type="entry name" value="Ank_2"/>
    <property type="match status" value="2"/>
</dbReference>
<evidence type="ECO:0000256" key="2">
    <source>
        <dbReference type="ARBA" id="ARBA00023043"/>
    </source>
</evidence>
<gene>
    <name evidence="7" type="ORF">PC110_g2264</name>
    <name evidence="6" type="ORF">PC129_g8289</name>
</gene>
<evidence type="ECO:0000313" key="7">
    <source>
        <dbReference type="EMBL" id="RAW41536.1"/>
    </source>
</evidence>
<dbReference type="PROSITE" id="PS01159">
    <property type="entry name" value="WW_DOMAIN_1"/>
    <property type="match status" value="1"/>
</dbReference>
<dbReference type="SMART" id="SM00456">
    <property type="entry name" value="WW"/>
    <property type="match status" value="1"/>
</dbReference>
<dbReference type="EMBL" id="RCMV01000239">
    <property type="protein sequence ID" value="KAG3220971.1"/>
    <property type="molecule type" value="Genomic_DNA"/>
</dbReference>
<feature type="domain" description="WW" evidence="5">
    <location>
        <begin position="256"/>
        <end position="289"/>
    </location>
</feature>
<feature type="region of interest" description="Disordered" evidence="4">
    <location>
        <begin position="1132"/>
        <end position="1185"/>
    </location>
</feature>
<feature type="repeat" description="ANK" evidence="3">
    <location>
        <begin position="868"/>
        <end position="900"/>
    </location>
</feature>
<dbReference type="PROSITE" id="PS50297">
    <property type="entry name" value="ANK_REP_REGION"/>
    <property type="match status" value="5"/>
</dbReference>
<evidence type="ECO:0000256" key="1">
    <source>
        <dbReference type="ARBA" id="ARBA00022737"/>
    </source>
</evidence>
<dbReference type="InterPro" id="IPR036770">
    <property type="entry name" value="Ankyrin_rpt-contain_sf"/>
</dbReference>
<dbReference type="AlphaFoldDB" id="A0A329T091"/>
<feature type="compositionally biased region" description="Basic and acidic residues" evidence="4">
    <location>
        <begin position="37"/>
        <end position="76"/>
    </location>
</feature>
<dbReference type="SUPFAM" id="SSF51045">
    <property type="entry name" value="WW domain"/>
    <property type="match status" value="1"/>
</dbReference>
<dbReference type="Proteomes" id="UP000760860">
    <property type="component" value="Unassembled WGS sequence"/>
</dbReference>
<feature type="repeat" description="ANK" evidence="3">
    <location>
        <begin position="400"/>
        <end position="422"/>
    </location>
</feature>
<dbReference type="CDD" id="cd00201">
    <property type="entry name" value="WW"/>
    <property type="match status" value="1"/>
</dbReference>